<gene>
    <name evidence="7" type="ORF">MSPICULIGERA_LOCUS24036</name>
</gene>
<dbReference type="PANTHER" id="PTHR11952">
    <property type="entry name" value="UDP- GLUCOSE PYROPHOSPHORYLASE"/>
    <property type="match status" value="1"/>
</dbReference>
<dbReference type="Gene3D" id="3.90.550.10">
    <property type="entry name" value="Spore Coat Polysaccharide Biosynthesis Protein SpsA, Chain A"/>
    <property type="match status" value="1"/>
</dbReference>
<dbReference type="Pfam" id="PF01704">
    <property type="entry name" value="UDPGP"/>
    <property type="match status" value="1"/>
</dbReference>
<keyword evidence="8" id="KW-1185">Reference proteome</keyword>
<feature type="non-terminal residue" evidence="7">
    <location>
        <position position="1"/>
    </location>
</feature>
<reference evidence="7" key="1">
    <citation type="submission" date="2023-06" db="EMBL/GenBank/DDBJ databases">
        <authorList>
            <person name="Delattre M."/>
        </authorList>
    </citation>
    <scope>NUCLEOTIDE SEQUENCE</scope>
    <source>
        <strain evidence="7">AF72</strain>
    </source>
</reference>
<evidence type="ECO:0000256" key="3">
    <source>
        <dbReference type="ARBA" id="ARBA00012457"/>
    </source>
</evidence>
<dbReference type="GO" id="GO:0003977">
    <property type="term" value="F:UDP-N-acetylglucosamine diphosphorylase activity"/>
    <property type="evidence" value="ECO:0007669"/>
    <property type="project" value="UniProtKB-EC"/>
</dbReference>
<comment type="similarity">
    <text evidence="2">Belongs to the UDPGP type 1 family.</text>
</comment>
<evidence type="ECO:0000256" key="5">
    <source>
        <dbReference type="ARBA" id="ARBA00022695"/>
    </source>
</evidence>
<evidence type="ECO:0000256" key="4">
    <source>
        <dbReference type="ARBA" id="ARBA00022679"/>
    </source>
</evidence>
<comment type="pathway">
    <text evidence="1">Nucleotide-sugar biosynthesis; UDP-N-acetyl-alpha-D-glucosamine biosynthesis; UDP-N-acetyl-alpha-D-glucosamine from N-acetyl-alpha-D-glucosamine 1-phosphate: step 1/1.</text>
</comment>
<dbReference type="Proteomes" id="UP001177023">
    <property type="component" value="Unassembled WGS sequence"/>
</dbReference>
<evidence type="ECO:0000256" key="2">
    <source>
        <dbReference type="ARBA" id="ARBA00010401"/>
    </source>
</evidence>
<accession>A0AA36DED3</accession>
<evidence type="ECO:0000256" key="1">
    <source>
        <dbReference type="ARBA" id="ARBA00005208"/>
    </source>
</evidence>
<sequence>MQPDRAELEKRLGDEAHLLRFWDELEQPQREALAAQIAEIDVAQCQEAFTTSANIHVPNLDNVKPVPADRYIVSSKLPSEERERLTKLGLEAISRNELCVLVLAGGQASRLGSAEPKGTIPLGLAFPEGSVAQGDSLLSIQAAKIRCLQDLASRTFPGTHGKIQWAVMTSAGTKEATLKHLEKIVPANGLSIDDVTVFSQANIPAFSMDGSLLLSKKGEVCTAPNGNGGIYSALSHHLPKLRQRGVKYLQTYCVDNILCRVGDPTMLGMVIDKKADCAAKTLEKIPGELIGSITIEDGKPRVTEYSELGNLESKTGPDGKLLYRAGSIAIHFFTMDFLESFCTADFHLPYHRALKKIAHFDQNGHLVTPKEPNGIKLEQFIFDVFPLSSNFYAWEAVREDEFSPLKNAESTGKDCLSTCVRDLAAQSRRWLEAAGAEVDSIDKIFVAAARSYSGEGLEKLAGQKVAGPLVQ</sequence>
<dbReference type="PANTHER" id="PTHR11952:SF2">
    <property type="entry name" value="LD24639P"/>
    <property type="match status" value="1"/>
</dbReference>
<dbReference type="CDD" id="cd04193">
    <property type="entry name" value="UDPGlcNAc_PPase"/>
    <property type="match status" value="1"/>
</dbReference>
<evidence type="ECO:0000313" key="8">
    <source>
        <dbReference type="Proteomes" id="UP001177023"/>
    </source>
</evidence>
<dbReference type="AlphaFoldDB" id="A0AA36DED3"/>
<keyword evidence="4" id="KW-0808">Transferase</keyword>
<evidence type="ECO:0000313" key="7">
    <source>
        <dbReference type="EMBL" id="CAJ0586028.1"/>
    </source>
</evidence>
<dbReference type="InterPro" id="IPR029044">
    <property type="entry name" value="Nucleotide-diphossugar_trans"/>
</dbReference>
<proteinExistence type="inferred from homology"/>
<dbReference type="InterPro" id="IPR002618">
    <property type="entry name" value="UDPGP_fam"/>
</dbReference>
<evidence type="ECO:0000256" key="6">
    <source>
        <dbReference type="ARBA" id="ARBA00048493"/>
    </source>
</evidence>
<name>A0AA36DED3_9BILA</name>
<dbReference type="EMBL" id="CATQJA010002707">
    <property type="protein sequence ID" value="CAJ0586028.1"/>
    <property type="molecule type" value="Genomic_DNA"/>
</dbReference>
<comment type="catalytic activity">
    <reaction evidence="6">
        <text>N-acetyl-alpha-D-glucosamine 1-phosphate + UTP + H(+) = UDP-N-acetyl-alpha-D-glucosamine + diphosphate</text>
        <dbReference type="Rhea" id="RHEA:13509"/>
        <dbReference type="ChEBI" id="CHEBI:15378"/>
        <dbReference type="ChEBI" id="CHEBI:33019"/>
        <dbReference type="ChEBI" id="CHEBI:46398"/>
        <dbReference type="ChEBI" id="CHEBI:57705"/>
        <dbReference type="ChEBI" id="CHEBI:57776"/>
        <dbReference type="EC" id="2.7.7.23"/>
    </reaction>
</comment>
<dbReference type="InterPro" id="IPR039741">
    <property type="entry name" value="UDP-sugar_pyrophosphorylase"/>
</dbReference>
<comment type="caution">
    <text evidence="7">The sequence shown here is derived from an EMBL/GenBank/DDBJ whole genome shotgun (WGS) entry which is preliminary data.</text>
</comment>
<dbReference type="SUPFAM" id="SSF53448">
    <property type="entry name" value="Nucleotide-diphospho-sugar transferases"/>
    <property type="match status" value="1"/>
</dbReference>
<protein>
    <recommendedName>
        <fullName evidence="3">UDP-N-acetylglucosamine diphosphorylase</fullName>
        <ecNumber evidence="3">2.7.7.23</ecNumber>
    </recommendedName>
</protein>
<dbReference type="EC" id="2.7.7.23" evidence="3"/>
<organism evidence="7 8">
    <name type="scientific">Mesorhabditis spiculigera</name>
    <dbReference type="NCBI Taxonomy" id="96644"/>
    <lineage>
        <taxon>Eukaryota</taxon>
        <taxon>Metazoa</taxon>
        <taxon>Ecdysozoa</taxon>
        <taxon>Nematoda</taxon>
        <taxon>Chromadorea</taxon>
        <taxon>Rhabditida</taxon>
        <taxon>Rhabditina</taxon>
        <taxon>Rhabditomorpha</taxon>
        <taxon>Rhabditoidea</taxon>
        <taxon>Rhabditidae</taxon>
        <taxon>Mesorhabditinae</taxon>
        <taxon>Mesorhabditis</taxon>
    </lineage>
</organism>
<keyword evidence="5" id="KW-0548">Nucleotidyltransferase</keyword>